<dbReference type="EMBL" id="AE005673">
    <property type="protein sequence ID" value="AAK23511.1"/>
    <property type="molecule type" value="Genomic_DNA"/>
</dbReference>
<sequence length="124" mass="14101">MRRPQTKLEHIKNNSCVHGKLKLYRRPGRSDVARDQTGLAKAWRLKMIDLSQIKERHEVVGSDGGHVGRVDHIAGGEIQLAQFDLGGGLKHHLIPLSWVEYIDDAKVHLSVTKDDAKSKWREKH</sequence>
<dbReference type="GO" id="GO:0009432">
    <property type="term" value="P:SOS response"/>
    <property type="evidence" value="ECO:0000269"/>
    <property type="project" value="CollecTF"/>
</dbReference>
<reference evidence="1 2" key="1">
    <citation type="journal article" date="2001" name="Proc. Natl. Acad. Sci. U.S.A.">
        <title>Complete genome sequence of Caulobacter crescentus.</title>
        <authorList>
            <person name="Nierman W.C."/>
            <person name="Feldblyum T.V."/>
            <person name="Laub M.T."/>
            <person name="Paulsen I.T."/>
            <person name="Nelson K.E."/>
            <person name="Eisen J.A."/>
            <person name="Heidelberg J.F."/>
            <person name="Alley M.R."/>
            <person name="Ohta N."/>
            <person name="Maddock J.R."/>
            <person name="Potocka I."/>
            <person name="Nelson W.C."/>
            <person name="Newton A."/>
            <person name="Stephens C."/>
            <person name="Phadke N.D."/>
            <person name="Ely B."/>
            <person name="DeBoy R.T."/>
            <person name="Dodson R.J."/>
            <person name="Durkin A.S."/>
            <person name="Gwinn M.L."/>
            <person name="Haft D.H."/>
            <person name="Kolonay J.F."/>
            <person name="Smit J."/>
            <person name="Craven M.B."/>
            <person name="Khouri H."/>
            <person name="Shetty J."/>
            <person name="Berry K."/>
            <person name="Utterback T."/>
            <person name="Tran K."/>
            <person name="Wolf A."/>
            <person name="Vamathevan J."/>
            <person name="Ermolaeva M."/>
            <person name="White O."/>
            <person name="Salzberg S.L."/>
            <person name="Venter J.C."/>
            <person name="Shapiro L."/>
            <person name="Fraser C.M."/>
        </authorList>
    </citation>
    <scope>NUCLEOTIDE SEQUENCE [LARGE SCALE GENOMIC DNA]</scope>
    <source>
        <strain evidence="2">ATCC 19089 / CB15</strain>
    </source>
</reference>
<dbReference type="SUPFAM" id="SSF50346">
    <property type="entry name" value="PRC-barrel domain"/>
    <property type="match status" value="1"/>
</dbReference>
<dbReference type="STRING" id="190650.CC_1532"/>
<dbReference type="PIR" id="C87439">
    <property type="entry name" value="C87439"/>
</dbReference>
<gene>
    <name evidence="1" type="ordered locus">CC_1532</name>
</gene>
<proteinExistence type="predicted"/>
<accession>Q9A832</accession>
<dbReference type="InterPro" id="IPR011033">
    <property type="entry name" value="PRC_barrel-like_sf"/>
</dbReference>
<dbReference type="HOGENOM" id="CLU_1999797_0_0_5"/>
<dbReference type="SMR" id="Q9A832"/>
<dbReference type="PATRIC" id="fig|190650.5.peg.1560"/>
<name>Q9A832_CAUVC</name>
<dbReference type="Pfam" id="PF09939">
    <property type="entry name" value="DUF2171"/>
    <property type="match status" value="1"/>
</dbReference>
<keyword evidence="2" id="KW-1185">Reference proteome</keyword>
<evidence type="ECO:0000313" key="1">
    <source>
        <dbReference type="EMBL" id="AAK23511.1"/>
    </source>
</evidence>
<dbReference type="InterPro" id="IPR018684">
    <property type="entry name" value="DUF2171"/>
</dbReference>
<evidence type="ECO:0008006" key="3">
    <source>
        <dbReference type="Google" id="ProtNLM"/>
    </source>
</evidence>
<protein>
    <recommendedName>
        <fullName evidence="3">DUF2171 domain-containing protein</fullName>
    </recommendedName>
</protein>
<organism evidence="1 2">
    <name type="scientific">Caulobacter vibrioides (strain ATCC 19089 / CIP 103742 / CB 15)</name>
    <name type="common">Caulobacter crescentus</name>
    <dbReference type="NCBI Taxonomy" id="190650"/>
    <lineage>
        <taxon>Bacteria</taxon>
        <taxon>Pseudomonadati</taxon>
        <taxon>Pseudomonadota</taxon>
        <taxon>Alphaproteobacteria</taxon>
        <taxon>Caulobacterales</taxon>
        <taxon>Caulobacteraceae</taxon>
        <taxon>Caulobacter</taxon>
    </lineage>
</organism>
<dbReference type="AlphaFoldDB" id="Q9A832"/>
<dbReference type="eggNOG" id="COG3798">
    <property type="taxonomic scope" value="Bacteria"/>
</dbReference>
<evidence type="ECO:0000313" key="2">
    <source>
        <dbReference type="Proteomes" id="UP000001816"/>
    </source>
</evidence>
<dbReference type="EnsemblBacteria" id="AAK23511">
    <property type="protein sequence ID" value="AAK23511"/>
    <property type="gene ID" value="CC_1532"/>
</dbReference>
<dbReference type="BioCyc" id="CAULO:CC1532-MONOMER"/>
<dbReference type="Proteomes" id="UP000001816">
    <property type="component" value="Chromosome"/>
</dbReference>
<dbReference type="KEGG" id="ccr:CC_1532"/>